<feature type="compositionally biased region" description="Basic and acidic residues" evidence="1">
    <location>
        <begin position="80"/>
        <end position="89"/>
    </location>
</feature>
<reference evidence="2" key="1">
    <citation type="journal article" date="2009" name="PLoS Genet.">
        <title>Sequencing, mapping, and analysis of 27,455 maize full-length cDNAs.</title>
        <authorList>
            <person name="Soderlund C."/>
            <person name="Descour A."/>
            <person name="Kudrna D."/>
            <person name="Bomhoff M."/>
            <person name="Boyd L."/>
            <person name="Currie J."/>
            <person name="Angelova A."/>
            <person name="Collura K."/>
            <person name="Wissotski M."/>
            <person name="Ashley E."/>
            <person name="Morrow D."/>
            <person name="Fernandes J."/>
            <person name="Walbot V."/>
            <person name="Yu Y."/>
        </authorList>
    </citation>
    <scope>NUCLEOTIDE SEQUENCE</scope>
    <source>
        <strain evidence="2">B73</strain>
    </source>
</reference>
<feature type="compositionally biased region" description="Gly residues" evidence="1">
    <location>
        <begin position="158"/>
        <end position="169"/>
    </location>
</feature>
<accession>C4J1M2</accession>
<sequence length="169" mass="18173">MSTTVLALRRGAMHEAQHRRRARVLQRRGLGLHNSRWSSLRYFIEHLASVANTGLAPVCCYTVRASADRRGKGSHGGGTRRGERLEQNKGRTGRWSLCELTMGSAVVEDEAEGVRPASWTRATWASTSREGDGEKGRGVGTGNRKQGRGKAEGELGEHQGGGGGGTLHG</sequence>
<dbReference type="AlphaFoldDB" id="C4J1M2"/>
<feature type="region of interest" description="Disordered" evidence="1">
    <location>
        <begin position="109"/>
        <end position="169"/>
    </location>
</feature>
<evidence type="ECO:0000313" key="2">
    <source>
        <dbReference type="EMBL" id="ACR35072.1"/>
    </source>
</evidence>
<feature type="region of interest" description="Disordered" evidence="1">
    <location>
        <begin position="68"/>
        <end position="90"/>
    </location>
</feature>
<proteinExistence type="evidence at transcript level"/>
<organism evidence="2">
    <name type="scientific">Zea mays</name>
    <name type="common">Maize</name>
    <dbReference type="NCBI Taxonomy" id="4577"/>
    <lineage>
        <taxon>Eukaryota</taxon>
        <taxon>Viridiplantae</taxon>
        <taxon>Streptophyta</taxon>
        <taxon>Embryophyta</taxon>
        <taxon>Tracheophyta</taxon>
        <taxon>Spermatophyta</taxon>
        <taxon>Magnoliopsida</taxon>
        <taxon>Liliopsida</taxon>
        <taxon>Poales</taxon>
        <taxon>Poaceae</taxon>
        <taxon>PACMAD clade</taxon>
        <taxon>Panicoideae</taxon>
        <taxon>Andropogonodae</taxon>
        <taxon>Andropogoneae</taxon>
        <taxon>Tripsacinae</taxon>
        <taxon>Zea</taxon>
    </lineage>
</organism>
<reference evidence="2" key="2">
    <citation type="submission" date="2012-06" db="EMBL/GenBank/DDBJ databases">
        <authorList>
            <person name="Yu Y."/>
            <person name="Currie J."/>
            <person name="Lomeli R."/>
            <person name="Angelova A."/>
            <person name="Collura K."/>
            <person name="Wissotski M."/>
            <person name="Campos D."/>
            <person name="Kudrna D."/>
            <person name="Golser W."/>
            <person name="Ashely E."/>
            <person name="Descour A."/>
            <person name="Fernandes J."/>
            <person name="Soderlund C."/>
            <person name="Walbot V."/>
        </authorList>
    </citation>
    <scope>NUCLEOTIDE SEQUENCE</scope>
    <source>
        <strain evidence="2">B73</strain>
    </source>
</reference>
<dbReference type="EMBL" id="BT084719">
    <property type="protein sequence ID" value="ACR35072.1"/>
    <property type="molecule type" value="mRNA"/>
</dbReference>
<name>C4J1M2_MAIZE</name>
<protein>
    <submittedName>
        <fullName evidence="2">Uncharacterized protein</fullName>
    </submittedName>
</protein>
<evidence type="ECO:0000256" key="1">
    <source>
        <dbReference type="SAM" id="MobiDB-lite"/>
    </source>
</evidence>